<name>A0A4Q9KRJ3_9MICR</name>
<sequence length="458" mass="55161">MTLKKYLKNSFTKKSTKKIPKSEKLYNLQEIIMKVKGKEVFEEGSFKNTILNVNEENNIRDIELRNNNVRNNEIYDNISRDNSLRDNVRDNEIDDIEMKNNRSRDNVRDNQVDDIKINDIDINDIEKNDIEINDNRRKNPIIFQDNENIKTFISENNEEIKINKEKCFKNNDNIKNKSFYNQIYSNIILNNQDSVINKECKNTMNINQYNNNKIDKDQVLNNEFQYKLKNENKMLEIFNSVDLETNSIKEQELIKKQELSKIQELSKKQDQDKIQELSKNQELNKNQELSKKQDQDKIHELNKKQEESLKERRTKIQSLKEVPLLPCPIYTKLYLPEIFKKMIKLYNSLLTVYRFNKDKGLNTIFIKSLKSIEDMCNFKVSQSFIEQLYYISRECFIFRKVKIQHFSKYVDSFTFECLKDKNYFNQSVYKYYRNTYKNNEIIPRKSLFEKEIDKSIIF</sequence>
<dbReference type="VEuPathDB" id="MicrosporidiaDB:CWI36_1595p0010"/>
<reference evidence="2 3" key="1">
    <citation type="submission" date="2017-12" db="EMBL/GenBank/DDBJ databases">
        <authorList>
            <person name="Pombert J.-F."/>
            <person name="Haag K.L."/>
            <person name="Ebert D."/>
        </authorList>
    </citation>
    <scope>NUCLEOTIDE SEQUENCE [LARGE SCALE GENOMIC DNA]</scope>
    <source>
        <strain evidence="2">IL-BN-2</strain>
    </source>
</reference>
<dbReference type="Gene3D" id="2.160.20.10">
    <property type="entry name" value="Single-stranded right-handed beta-helix, Pectin lyase-like"/>
    <property type="match status" value="1"/>
</dbReference>
<dbReference type="InterPro" id="IPR012334">
    <property type="entry name" value="Pectin_lyas_fold"/>
</dbReference>
<dbReference type="AlphaFoldDB" id="A0A4Q9KRJ3"/>
<dbReference type="VEuPathDB" id="MicrosporidiaDB:CWI39_3038p0010"/>
<feature type="compositionally biased region" description="Basic and acidic residues" evidence="1">
    <location>
        <begin position="288"/>
        <end position="306"/>
    </location>
</feature>
<comment type="caution">
    <text evidence="2">The sequence shown here is derived from an EMBL/GenBank/DDBJ whole genome shotgun (WGS) entry which is preliminary data.</text>
</comment>
<dbReference type="SUPFAM" id="SSF46785">
    <property type="entry name" value="Winged helix' DNA-binding domain"/>
    <property type="match status" value="1"/>
</dbReference>
<feature type="compositionally biased region" description="Polar residues" evidence="1">
    <location>
        <begin position="278"/>
        <end position="287"/>
    </location>
</feature>
<feature type="non-terminal residue" evidence="2">
    <location>
        <position position="458"/>
    </location>
</feature>
<dbReference type="InterPro" id="IPR036390">
    <property type="entry name" value="WH_DNA-bd_sf"/>
</dbReference>
<dbReference type="Proteomes" id="UP000293045">
    <property type="component" value="Unassembled WGS sequence"/>
</dbReference>
<accession>A0A4Q9KRJ3</accession>
<evidence type="ECO:0000313" key="3">
    <source>
        <dbReference type="Proteomes" id="UP000293045"/>
    </source>
</evidence>
<dbReference type="EMBL" id="PIXR01003038">
    <property type="protein sequence ID" value="TBT97306.1"/>
    <property type="molecule type" value="Genomic_DNA"/>
</dbReference>
<evidence type="ECO:0000256" key="1">
    <source>
        <dbReference type="SAM" id="MobiDB-lite"/>
    </source>
</evidence>
<organism evidence="2 3">
    <name type="scientific">Hamiltosporidium magnivora</name>
    <dbReference type="NCBI Taxonomy" id="148818"/>
    <lineage>
        <taxon>Eukaryota</taxon>
        <taxon>Fungi</taxon>
        <taxon>Fungi incertae sedis</taxon>
        <taxon>Microsporidia</taxon>
        <taxon>Dubosqiidae</taxon>
        <taxon>Hamiltosporidium</taxon>
    </lineage>
</organism>
<evidence type="ECO:0008006" key="4">
    <source>
        <dbReference type="Google" id="ProtNLM"/>
    </source>
</evidence>
<evidence type="ECO:0000313" key="2">
    <source>
        <dbReference type="EMBL" id="TBT97306.1"/>
    </source>
</evidence>
<proteinExistence type="predicted"/>
<gene>
    <name evidence="2" type="ORF">CWI39_3038p0010</name>
</gene>
<feature type="region of interest" description="Disordered" evidence="1">
    <location>
        <begin position="278"/>
        <end position="306"/>
    </location>
</feature>
<protein>
    <recommendedName>
        <fullName evidence="4">CDT1 Geminin-binding domain-containing protein</fullName>
    </recommendedName>
</protein>